<dbReference type="Proteomes" id="UP001148313">
    <property type="component" value="Unassembled WGS sequence"/>
</dbReference>
<keyword evidence="1" id="KW-0812">Transmembrane</keyword>
<feature type="transmembrane region" description="Helical" evidence="1">
    <location>
        <begin position="268"/>
        <end position="287"/>
    </location>
</feature>
<feature type="transmembrane region" description="Helical" evidence="1">
    <location>
        <begin position="101"/>
        <end position="120"/>
    </location>
</feature>
<feature type="transmembrane region" description="Helical" evidence="1">
    <location>
        <begin position="241"/>
        <end position="259"/>
    </location>
</feature>
<feature type="transmembrane region" description="Helical" evidence="1">
    <location>
        <begin position="141"/>
        <end position="162"/>
    </location>
</feature>
<sequence length="507" mass="55513">MVLALVAGIVATMPFWFVTALEFQVLTMFWLPGLVLLVMVAGYLRPGSDDNAIWIFNARLALAIVLASVVGLIFFLGLVAIVESVEYLFSIRLGSDSAEHILCTATMLVGPIFGLSMVSRDLSEPFEPRAHSGLLISGSSLLLNYLLIPIALVYVAILYLYAGRILLNWELPRGQIGFMVLLFAIGGTGIWLIAKPWQRDGSVLIRTFQKSWFWLLIVPLGLLFVGLFRRVSEYGVTPERYGLAVVGLWAIVLVVWCAARSSKIGPRLIIGLLSVFLLLSSFGPWGANSVSVRSQYARLIVLLQEAGLLRDGGVGDVGQLSSRQSEDGRSIVNLLAEAGHLELLAPLFAGRADDPFEKDGMQADAQDIIRQLNMDSPSSDRSEYVYYSGWTETLEFAVPEGAVFYGGHRFGESLTSGSNTDSSGLTIAVSGSKVIISRGDDIWQVAVEDMFERARAADAAPAESGPLVFNLRSERGNVQLIVFEFRGRITDAWYEIEMADAIVLWSE</sequence>
<proteinExistence type="predicted"/>
<evidence type="ECO:0000313" key="3">
    <source>
        <dbReference type="Proteomes" id="UP001148313"/>
    </source>
</evidence>
<protein>
    <submittedName>
        <fullName evidence="2">DUF4153 domain-containing protein</fullName>
    </submittedName>
</protein>
<gene>
    <name evidence="2" type="ORF">OOZ53_04625</name>
</gene>
<keyword evidence="1" id="KW-0472">Membrane</keyword>
<feature type="transmembrane region" description="Helical" evidence="1">
    <location>
        <begin position="212"/>
        <end position="229"/>
    </location>
</feature>
<reference evidence="2" key="1">
    <citation type="submission" date="2022-11" db="EMBL/GenBank/DDBJ databases">
        <title>Hoeflea poritis sp. nov., isolated from scleractinian coral Porites lutea.</title>
        <authorList>
            <person name="Zhang G."/>
            <person name="Wei Q."/>
            <person name="Cai L."/>
        </authorList>
    </citation>
    <scope>NUCLEOTIDE SEQUENCE</scope>
    <source>
        <strain evidence="2">E7-10</strain>
    </source>
</reference>
<dbReference type="EMBL" id="JAPJZH010000002">
    <property type="protein sequence ID" value="MDA4844620.1"/>
    <property type="molecule type" value="Genomic_DNA"/>
</dbReference>
<feature type="transmembrane region" description="Helical" evidence="1">
    <location>
        <begin position="174"/>
        <end position="192"/>
    </location>
</feature>
<evidence type="ECO:0000256" key="1">
    <source>
        <dbReference type="SAM" id="Phobius"/>
    </source>
</evidence>
<feature type="transmembrane region" description="Helical" evidence="1">
    <location>
        <begin position="30"/>
        <end position="48"/>
    </location>
</feature>
<name>A0ABT4VKE5_9HYPH</name>
<dbReference type="Pfam" id="PF13687">
    <property type="entry name" value="DUF4153"/>
    <property type="match status" value="1"/>
</dbReference>
<dbReference type="InterPro" id="IPR025291">
    <property type="entry name" value="DUF4153"/>
</dbReference>
<feature type="transmembrane region" description="Helical" evidence="1">
    <location>
        <begin position="60"/>
        <end position="81"/>
    </location>
</feature>
<comment type="caution">
    <text evidence="2">The sequence shown here is derived from an EMBL/GenBank/DDBJ whole genome shotgun (WGS) entry which is preliminary data.</text>
</comment>
<keyword evidence="3" id="KW-1185">Reference proteome</keyword>
<organism evidence="2 3">
    <name type="scientific">Hoeflea poritis</name>
    <dbReference type="NCBI Taxonomy" id="2993659"/>
    <lineage>
        <taxon>Bacteria</taxon>
        <taxon>Pseudomonadati</taxon>
        <taxon>Pseudomonadota</taxon>
        <taxon>Alphaproteobacteria</taxon>
        <taxon>Hyphomicrobiales</taxon>
        <taxon>Rhizobiaceae</taxon>
        <taxon>Hoeflea</taxon>
    </lineage>
</organism>
<evidence type="ECO:0000313" key="2">
    <source>
        <dbReference type="EMBL" id="MDA4844620.1"/>
    </source>
</evidence>
<accession>A0ABT4VKE5</accession>
<keyword evidence="1" id="KW-1133">Transmembrane helix</keyword>